<dbReference type="OrthoDB" id="3368165at2"/>
<feature type="domain" description="DUF1990" evidence="1">
    <location>
        <begin position="111"/>
        <end position="188"/>
    </location>
</feature>
<dbReference type="SUPFAM" id="SSF56634">
    <property type="entry name" value="Heme-dependent catalase-like"/>
    <property type="match status" value="1"/>
</dbReference>
<dbReference type="GO" id="GO:0020037">
    <property type="term" value="F:heme binding"/>
    <property type="evidence" value="ECO:0007669"/>
    <property type="project" value="InterPro"/>
</dbReference>
<evidence type="ECO:0000313" key="3">
    <source>
        <dbReference type="Proteomes" id="UP000198318"/>
    </source>
</evidence>
<dbReference type="InterPro" id="IPR018960">
    <property type="entry name" value="DUF1990"/>
</dbReference>
<accession>A0A239MMY4</accession>
<evidence type="ECO:0000259" key="1">
    <source>
        <dbReference type="Pfam" id="PF09348"/>
    </source>
</evidence>
<proteinExistence type="predicted"/>
<dbReference type="InterPro" id="IPR020835">
    <property type="entry name" value="Catalase_sf"/>
</dbReference>
<name>A0A239MMY4_9ACTN</name>
<evidence type="ECO:0000313" key="2">
    <source>
        <dbReference type="EMBL" id="SNT44096.1"/>
    </source>
</evidence>
<dbReference type="Proteomes" id="UP000198318">
    <property type="component" value="Unassembled WGS sequence"/>
</dbReference>
<organism evidence="2 3">
    <name type="scientific">Actinomadura meyerae</name>
    <dbReference type="NCBI Taxonomy" id="240840"/>
    <lineage>
        <taxon>Bacteria</taxon>
        <taxon>Bacillati</taxon>
        <taxon>Actinomycetota</taxon>
        <taxon>Actinomycetes</taxon>
        <taxon>Streptosporangiales</taxon>
        <taxon>Thermomonosporaceae</taxon>
        <taxon>Actinomadura</taxon>
    </lineage>
</organism>
<dbReference type="Pfam" id="PF09348">
    <property type="entry name" value="DUF1990"/>
    <property type="match status" value="1"/>
</dbReference>
<dbReference type="AlphaFoldDB" id="A0A239MMY4"/>
<dbReference type="EMBL" id="FZOR01000030">
    <property type="protein sequence ID" value="SNT44096.1"/>
    <property type="molecule type" value="Genomic_DNA"/>
</dbReference>
<reference evidence="2 3" key="1">
    <citation type="submission" date="2017-06" db="EMBL/GenBank/DDBJ databases">
        <authorList>
            <person name="Kim H.J."/>
            <person name="Triplett B.A."/>
        </authorList>
    </citation>
    <scope>NUCLEOTIDE SEQUENCE [LARGE SCALE GENOMIC DNA]</scope>
    <source>
        <strain evidence="2 3">DSM 44715</strain>
    </source>
</reference>
<gene>
    <name evidence="2" type="ORF">SAMN05443665_103014</name>
</gene>
<sequence length="468" mass="52415">MRVQWRRRVRAARWPVGMGLAAWRWLRTSRRVRRRRLRTEAVDEVRRIPRRPGDEVQDARQGVGSVFQRRYTIRIAGSPLGPEELITRLCEDLNAASPVEVAVFDKTAGAAQPLEKEDEYVVHMPGPWNCPVRVVERTPVSFRFATLRGHLEAGEIEFRAERAPDGDDLVFTIESWARSGERLAAVLYEKLGLAKEMQLHMWAHFCGRVAELSGGRMVGQVEVETERASGSGGGDALPTRAVTAAFKYPFALAARVRSRPLHPEGLLFDATLMLHGTSQYWGVPFLDERTELPAEVRFSRAMGLPTVLPDILGMALRWRQPSGADAELLLATTGHTLLGRRLLHLKAVWSPAFYGSLLPYRAGDRRLLLGAAAYHSPSVPADLRSLDRAVRDGPFSLTLLVATELGRWERFGELRLLGLAPTSPRRFNPAQNPVEGLVPAGVFQQVRGPTYAAVQRVSRRRRDREAPR</sequence>
<dbReference type="RefSeq" id="WP_089328869.1">
    <property type="nucleotide sequence ID" value="NZ_FZOR01000030.1"/>
</dbReference>
<protein>
    <recommendedName>
        <fullName evidence="1">DUF1990 domain-containing protein</fullName>
    </recommendedName>
</protein>
<keyword evidence="3" id="KW-1185">Reference proteome</keyword>